<evidence type="ECO:0000313" key="2">
    <source>
        <dbReference type="EMBL" id="EDQ02872.1"/>
    </source>
</evidence>
<evidence type="ECO:0000259" key="1">
    <source>
        <dbReference type="Pfam" id="PF13946"/>
    </source>
</evidence>
<dbReference type="Pfam" id="PF00353">
    <property type="entry name" value="HemolysinCabind"/>
    <property type="match status" value="2"/>
</dbReference>
<comment type="caution">
    <text evidence="2">The sequence shown here is derived from an EMBL/GenBank/DDBJ whole genome shotgun (WGS) entry which is preliminary data.</text>
</comment>
<reference evidence="2 3" key="1">
    <citation type="submission" date="2007-11" db="EMBL/GenBank/DDBJ databases">
        <authorList>
            <person name="Wagner-Dobler I."/>
            <person name="Ferriera S."/>
            <person name="Johnson J."/>
            <person name="Kravitz S."/>
            <person name="Beeson K."/>
            <person name="Sutton G."/>
            <person name="Rogers Y.-H."/>
            <person name="Friedman R."/>
            <person name="Frazier M."/>
            <person name="Venter J.C."/>
        </authorList>
    </citation>
    <scope>NUCLEOTIDE SEQUENCE [LARGE SCALE GENOMIC DNA]</scope>
    <source>
        <strain evidence="2 3">HEL-45</strain>
    </source>
</reference>
<protein>
    <submittedName>
        <fullName evidence="2">Hemolysin-type calcium-binding region</fullName>
    </submittedName>
</protein>
<dbReference type="EMBL" id="ABID01000091">
    <property type="protein sequence ID" value="EDQ02872.1"/>
    <property type="molecule type" value="Genomic_DNA"/>
</dbReference>
<organism evidence="2 3">
    <name type="scientific">Sulfitobacter indolifex HEL-45</name>
    <dbReference type="NCBI Taxonomy" id="391624"/>
    <lineage>
        <taxon>Bacteria</taxon>
        <taxon>Pseudomonadati</taxon>
        <taxon>Pseudomonadota</taxon>
        <taxon>Alphaproteobacteria</taxon>
        <taxon>Rhodobacterales</taxon>
        <taxon>Roseobacteraceae</taxon>
        <taxon>Sulfitobacter</taxon>
    </lineage>
</organism>
<feature type="domain" description="DUF4214" evidence="1">
    <location>
        <begin position="102"/>
        <end position="144"/>
    </location>
</feature>
<evidence type="ECO:0000313" key="3">
    <source>
        <dbReference type="Proteomes" id="UP000003257"/>
    </source>
</evidence>
<name>A0ABM9X075_9RHOB</name>
<dbReference type="Pfam" id="PF13946">
    <property type="entry name" value="DUF4214"/>
    <property type="match status" value="2"/>
</dbReference>
<keyword evidence="3" id="KW-1185">Reference proteome</keyword>
<dbReference type="InterPro" id="IPR025282">
    <property type="entry name" value="DUF4214"/>
</dbReference>
<accession>A0ABM9X075</accession>
<feature type="domain" description="DUF4214" evidence="1">
    <location>
        <begin position="44"/>
        <end position="90"/>
    </location>
</feature>
<feature type="non-terminal residue" evidence="2">
    <location>
        <position position="537"/>
    </location>
</feature>
<dbReference type="Proteomes" id="UP000003257">
    <property type="component" value="Unassembled WGS sequence"/>
</dbReference>
<dbReference type="InterPro" id="IPR001343">
    <property type="entry name" value="Hemolysn_Ca-bd"/>
</dbReference>
<dbReference type="InterPro" id="IPR038255">
    <property type="entry name" value="PBS_linker_sf"/>
</dbReference>
<sequence>SFRDLATMPYLEDFCRAVAREKKIVNLHNAGITNMATSTQINAITALYVGYFDRAPDPAGLQFWIDQIDNGREFNTIAADFAASAEAVALYPYLTTPDVSSPAAFITNIYANLFGRAPDDEGLEFWTGVLEDGSVSVADMIEAIIMGARDDAAAGTFDKSVLDNKVEVGLDFALETGNVAGFKFDAAAKAAAVAAVNGVTEDQATVDAAKAATDAFVADGTVPGTVGQTLTLTAAADNLVGTADADTFQAVDDGAIDATLTVFDKLDGGAGKDTLDMVVQGDLDVPGGVSIKNIETINLFRDNTLTSATAVDASVFAGAKQIWQIDDAGAIENLEEGQAAGFRDTAVQFADTITYEDGATTATVALDNVVTNSFLDIAGDDIETVNVAGSIDAAAAILNVGLNNDGFGADSVTALNLSLEGNATLNVFGSNGLELETVDASGSTGGITYSLPNPAGDNNFALETITGGSGQDVLTIADLEDLSADTFAVSGGAGNDVLTLSDTSAGSTAVAVTVNGGAGNDTLKIGNLQNIVDGAEG</sequence>
<proteinExistence type="predicted"/>
<dbReference type="Gene3D" id="1.10.3130.20">
    <property type="entry name" value="Phycobilisome linker domain"/>
    <property type="match status" value="1"/>
</dbReference>
<dbReference type="PRINTS" id="PR00313">
    <property type="entry name" value="CABNDNGRPT"/>
</dbReference>
<feature type="non-terminal residue" evidence="2">
    <location>
        <position position="1"/>
    </location>
</feature>
<dbReference type="RefSeq" id="WP_007121550.1">
    <property type="nucleotide sequence ID" value="NZ_ABID01000091.1"/>
</dbReference>
<gene>
    <name evidence="2" type="ORF">OIHEL45_20346</name>
</gene>